<accession>J5QHG9</accession>
<dbReference type="HOGENOM" id="CLU_379556_0_0_1"/>
<dbReference type="GeneID" id="25987362"/>
<feature type="region of interest" description="Disordered" evidence="1">
    <location>
        <begin position="83"/>
        <end position="102"/>
    </location>
</feature>
<gene>
    <name evidence="2" type="ORF">A1Q1_03849</name>
</gene>
<dbReference type="AlphaFoldDB" id="J5QHG9"/>
<dbReference type="Proteomes" id="UP000002748">
    <property type="component" value="Unassembled WGS sequence"/>
</dbReference>
<sequence length="730" mass="78553">MVVRADPSCPLEFSATLASSPCNPPSPALHSPGLFSRNLVLERQRAAARPPVRLRSHLRVLLPCTRRRTRVYATIPSLDVNMRSRSTTPSSSDVSADFSVVSPPTDPVNPLATAMEQVNLDNSPPSASDEDSFEIVVMPVSPASEQSESSLFSVLSIPTSVDSDRGRDSSSDSASDDLLSDSASGRSQGSAPVSSERPAAEDAPPKESTHLHTTRSIPASPSVDVASLPTPPSLLQPPKSYQVGSTAPYSTAMTLSGRGADTAADPMSGLTMNQRKSRRKAAAKAAAHLVLLGKQPPDEATAGFTDAQRVQFNRILQEVTTAANDWALKLCSIISPAEQSTLSKKKLKARRKAAVDAAVKAVQAGQRTSVHATIGFTEAQNRAFDQAVSKQQGKNRRQAEVQAAVKAVTAGWQTQNEATCRLTADQKTNFKQALEAQAKHNRAVVDPSLLSKQQRRRRRDAAVKAATRAVLVGEMNPEEAAIGFNHFQMLQLRDHLLQATKPASTWSSIMARGGTLSVNQCTKLTHARRRNADPTGSDDDRTESESGYSTDTSSTMSSQDAASAIYADTDSFTSQQENKLRLWQALCIEFGLVEAGDLADLPSQRTHRSSAPSPPSQRPPPSTFSDSDESTTPSRSVTPTQANPFPTSLTQAKNLLSTAHVNLSTYMALRKSNPNPEPGEYADLLEPSASALRKLLRESRQFAKLSDVKAEWLNPLLKDFGFARSRARSA</sequence>
<dbReference type="KEGG" id="tasa:A1Q1_03849"/>
<reference evidence="2 3" key="1">
    <citation type="journal article" date="2012" name="Eukaryot. Cell">
        <title>Draft genome sequence of CBS 2479, the standard type strain of Trichosporon asahii.</title>
        <authorList>
            <person name="Yang R.Y."/>
            <person name="Li H.T."/>
            <person name="Zhu H."/>
            <person name="Zhou G.P."/>
            <person name="Wang M."/>
            <person name="Wang L."/>
        </authorList>
    </citation>
    <scope>NUCLEOTIDE SEQUENCE [LARGE SCALE GENOMIC DNA]</scope>
    <source>
        <strain evidence="3">ATCC 90039 / CBS 2479 / JCM 2466 / KCTC 7840 / NCYC 2677 / UAMH 7654</strain>
    </source>
</reference>
<evidence type="ECO:0000313" key="2">
    <source>
        <dbReference type="EMBL" id="EJT47378.1"/>
    </source>
</evidence>
<dbReference type="RefSeq" id="XP_014177749.1">
    <property type="nucleotide sequence ID" value="XM_014322274.1"/>
</dbReference>
<feature type="compositionally biased region" description="Low complexity" evidence="1">
    <location>
        <begin position="549"/>
        <end position="561"/>
    </location>
</feature>
<proteinExistence type="predicted"/>
<dbReference type="OrthoDB" id="2596481at2759"/>
<feature type="region of interest" description="Disordered" evidence="1">
    <location>
        <begin position="159"/>
        <end position="246"/>
    </location>
</feature>
<comment type="caution">
    <text evidence="2">The sequence shown here is derived from an EMBL/GenBank/DDBJ whole genome shotgun (WGS) entry which is preliminary data.</text>
</comment>
<protein>
    <submittedName>
        <fullName evidence="2">Uncharacterized protein</fullName>
    </submittedName>
</protein>
<feature type="region of interest" description="Disordered" evidence="1">
    <location>
        <begin position="603"/>
        <end position="647"/>
    </location>
</feature>
<evidence type="ECO:0000256" key="1">
    <source>
        <dbReference type="SAM" id="MobiDB-lite"/>
    </source>
</evidence>
<feature type="region of interest" description="Disordered" evidence="1">
    <location>
        <begin position="521"/>
        <end position="561"/>
    </location>
</feature>
<evidence type="ECO:0000313" key="3">
    <source>
        <dbReference type="Proteomes" id="UP000002748"/>
    </source>
</evidence>
<feature type="compositionally biased region" description="Pro residues" evidence="1">
    <location>
        <begin position="612"/>
        <end position="622"/>
    </location>
</feature>
<feature type="compositionally biased region" description="Polar residues" evidence="1">
    <location>
        <begin position="630"/>
        <end position="647"/>
    </location>
</feature>
<feature type="compositionally biased region" description="Basic and acidic residues" evidence="1">
    <location>
        <begin position="198"/>
        <end position="210"/>
    </location>
</feature>
<dbReference type="VEuPathDB" id="FungiDB:A1Q1_03849"/>
<name>J5QHG9_TRIAS</name>
<dbReference type="EMBL" id="ALBS01000256">
    <property type="protein sequence ID" value="EJT47378.1"/>
    <property type="molecule type" value="Genomic_DNA"/>
</dbReference>
<organism evidence="2 3">
    <name type="scientific">Trichosporon asahii var. asahii (strain ATCC 90039 / CBS 2479 / JCM 2466 / KCTC 7840 / NBRC 103889/ NCYC 2677 / UAMH 7654)</name>
    <name type="common">Yeast</name>
    <dbReference type="NCBI Taxonomy" id="1186058"/>
    <lineage>
        <taxon>Eukaryota</taxon>
        <taxon>Fungi</taxon>
        <taxon>Dikarya</taxon>
        <taxon>Basidiomycota</taxon>
        <taxon>Agaricomycotina</taxon>
        <taxon>Tremellomycetes</taxon>
        <taxon>Trichosporonales</taxon>
        <taxon>Trichosporonaceae</taxon>
        <taxon>Trichosporon</taxon>
    </lineage>
</organism>